<dbReference type="AlphaFoldDB" id="A0A9D9E077"/>
<protein>
    <submittedName>
        <fullName evidence="1">Uncharacterized protein</fullName>
    </submittedName>
</protein>
<gene>
    <name evidence="1" type="ORF">IAA97_04930</name>
</gene>
<organism evidence="1 2">
    <name type="scientific">Candidatus Ornithospirochaeta stercoripullorum</name>
    <dbReference type="NCBI Taxonomy" id="2840899"/>
    <lineage>
        <taxon>Bacteria</taxon>
        <taxon>Pseudomonadati</taxon>
        <taxon>Spirochaetota</taxon>
        <taxon>Spirochaetia</taxon>
        <taxon>Spirochaetales</taxon>
        <taxon>Spirochaetaceae</taxon>
        <taxon>Spirochaetaceae incertae sedis</taxon>
        <taxon>Candidatus Ornithospirochaeta</taxon>
    </lineage>
</organism>
<reference evidence="1" key="2">
    <citation type="journal article" date="2021" name="PeerJ">
        <title>Extensive microbial diversity within the chicken gut microbiome revealed by metagenomics and culture.</title>
        <authorList>
            <person name="Gilroy R."/>
            <person name="Ravi A."/>
            <person name="Getino M."/>
            <person name="Pursley I."/>
            <person name="Horton D.L."/>
            <person name="Alikhan N.F."/>
            <person name="Baker D."/>
            <person name="Gharbi K."/>
            <person name="Hall N."/>
            <person name="Watson M."/>
            <person name="Adriaenssens E.M."/>
            <person name="Foster-Nyarko E."/>
            <person name="Jarju S."/>
            <person name="Secka A."/>
            <person name="Antonio M."/>
            <person name="Oren A."/>
            <person name="Chaudhuri R.R."/>
            <person name="La Ragione R."/>
            <person name="Hildebrand F."/>
            <person name="Pallen M.J."/>
        </authorList>
    </citation>
    <scope>NUCLEOTIDE SEQUENCE</scope>
    <source>
        <strain evidence="1">7293</strain>
    </source>
</reference>
<dbReference type="Proteomes" id="UP000823615">
    <property type="component" value="Unassembled WGS sequence"/>
</dbReference>
<name>A0A9D9E077_9SPIO</name>
<sequence>MIQLSGLCGNEQTGQCEKAKIILEVIRFEEPLAFKSSWKDGFGNTEDDDDFLAYGHGVSDNSVAFVLRANGFQVIF</sequence>
<accession>A0A9D9E077</accession>
<proteinExistence type="predicted"/>
<comment type="caution">
    <text evidence="1">The sequence shown here is derived from an EMBL/GenBank/DDBJ whole genome shotgun (WGS) entry which is preliminary data.</text>
</comment>
<evidence type="ECO:0000313" key="2">
    <source>
        <dbReference type="Proteomes" id="UP000823615"/>
    </source>
</evidence>
<reference evidence="1" key="1">
    <citation type="submission" date="2020-10" db="EMBL/GenBank/DDBJ databases">
        <authorList>
            <person name="Gilroy R."/>
        </authorList>
    </citation>
    <scope>NUCLEOTIDE SEQUENCE</scope>
    <source>
        <strain evidence="1">7293</strain>
    </source>
</reference>
<evidence type="ECO:0000313" key="1">
    <source>
        <dbReference type="EMBL" id="MBO8436302.1"/>
    </source>
</evidence>
<dbReference type="EMBL" id="JADIMT010000060">
    <property type="protein sequence ID" value="MBO8436302.1"/>
    <property type="molecule type" value="Genomic_DNA"/>
</dbReference>